<sequence length="356" mass="39273">MVSTGDECCSLPLETLQGEWIASRGEVITVSGKDLLINGFPVAGGLKLRGDGKSVYGFSVYHLASQRADNGQIAWQAGHQEILWRRSELGEAKSLEARMGVRLHDRASTCGGQAYDVQSDAEAVSRLNTLLDQWREPSLVRVPSCDICPDWTNRAQTGLSLDHVHYIATMISRNGFKSRRRGLGTADGAHDVPVLIRERCTSALGGAALTRWKEVVAGNPWFPHFMLGGKEEFFCSLGNGHFSQALNLFRCEAKNLWTEIPYLVHRDDALREALEDGVESVVLSGEMPAKDRRFVSEMLNKTHGGTWHVEADGRVRIEGSTTTDYSQFVALSKVLDAEELSCLVRQKMGVVLNSLL</sequence>
<name>A0A7S1AKV8_NOCSC</name>
<organism evidence="1">
    <name type="scientific">Noctiluca scintillans</name>
    <name type="common">Sea sparkle</name>
    <name type="synonym">Red tide dinoflagellate</name>
    <dbReference type="NCBI Taxonomy" id="2966"/>
    <lineage>
        <taxon>Eukaryota</taxon>
        <taxon>Sar</taxon>
        <taxon>Alveolata</taxon>
        <taxon>Dinophyceae</taxon>
        <taxon>Noctilucales</taxon>
        <taxon>Noctilucaceae</taxon>
        <taxon>Noctiluca</taxon>
    </lineage>
</organism>
<proteinExistence type="predicted"/>
<gene>
    <name evidence="1" type="ORF">NSCI0253_LOCUS31932</name>
</gene>
<protein>
    <submittedName>
        <fullName evidence="1">Uncharacterized protein</fullName>
    </submittedName>
</protein>
<dbReference type="AlphaFoldDB" id="A0A7S1AKV8"/>
<accession>A0A7S1AKV8</accession>
<dbReference type="EMBL" id="HBFQ01045008">
    <property type="protein sequence ID" value="CAD8857580.1"/>
    <property type="molecule type" value="Transcribed_RNA"/>
</dbReference>
<reference evidence="1" key="1">
    <citation type="submission" date="2021-01" db="EMBL/GenBank/DDBJ databases">
        <authorList>
            <person name="Corre E."/>
            <person name="Pelletier E."/>
            <person name="Niang G."/>
            <person name="Scheremetjew M."/>
            <person name="Finn R."/>
            <person name="Kale V."/>
            <person name="Holt S."/>
            <person name="Cochrane G."/>
            <person name="Meng A."/>
            <person name="Brown T."/>
            <person name="Cohen L."/>
        </authorList>
    </citation>
    <scope>NUCLEOTIDE SEQUENCE</scope>
</reference>
<evidence type="ECO:0000313" key="1">
    <source>
        <dbReference type="EMBL" id="CAD8857580.1"/>
    </source>
</evidence>